<reference evidence="3" key="1">
    <citation type="submission" date="2022-11" db="EMBL/GenBank/DDBJ databases">
        <title>Salinimicrobium profundisediminis sp. nov., isolated from deep-sea sediment of the Mariana Trench.</title>
        <authorList>
            <person name="Fu H."/>
        </authorList>
    </citation>
    <scope>NUCLEOTIDE SEQUENCE</scope>
    <source>
        <strain evidence="3">MT39</strain>
    </source>
</reference>
<keyword evidence="4" id="KW-1185">Reference proteome</keyword>
<dbReference type="Pfam" id="PF20130">
    <property type="entry name" value="DUF6520"/>
    <property type="match status" value="1"/>
</dbReference>
<sequence>MKNLKILLPMLAFIFAIGMAFAIDHKEEPEVLALDYYKVGSTWYSVAEQDCGIGEFTCRIQFGANGTPHDLYENMGDKDPKPSGTPDIIVLP</sequence>
<dbReference type="AlphaFoldDB" id="A0A9X3CV72"/>
<dbReference type="RefSeq" id="WP_266068699.1">
    <property type="nucleotide sequence ID" value="NZ_JAPJDA010000006.1"/>
</dbReference>
<dbReference type="InterPro" id="IPR045391">
    <property type="entry name" value="DUF6520"/>
</dbReference>
<evidence type="ECO:0000256" key="1">
    <source>
        <dbReference type="SAM" id="MobiDB-lite"/>
    </source>
</evidence>
<keyword evidence="2" id="KW-0732">Signal</keyword>
<protein>
    <submittedName>
        <fullName evidence="3">DUF6520 family protein</fullName>
    </submittedName>
</protein>
<comment type="caution">
    <text evidence="3">The sequence shown here is derived from an EMBL/GenBank/DDBJ whole genome shotgun (WGS) entry which is preliminary data.</text>
</comment>
<evidence type="ECO:0000313" key="3">
    <source>
        <dbReference type="EMBL" id="MCX2837467.1"/>
    </source>
</evidence>
<feature type="signal peptide" evidence="2">
    <location>
        <begin position="1"/>
        <end position="22"/>
    </location>
</feature>
<name>A0A9X3CV72_9FLAO</name>
<feature type="compositionally biased region" description="Basic and acidic residues" evidence="1">
    <location>
        <begin position="71"/>
        <end position="81"/>
    </location>
</feature>
<feature type="chain" id="PRO_5040807818" evidence="2">
    <location>
        <begin position="23"/>
        <end position="92"/>
    </location>
</feature>
<gene>
    <name evidence="3" type="ORF">OQ279_04820</name>
</gene>
<evidence type="ECO:0000256" key="2">
    <source>
        <dbReference type="SAM" id="SignalP"/>
    </source>
</evidence>
<proteinExistence type="predicted"/>
<dbReference type="Proteomes" id="UP001148482">
    <property type="component" value="Unassembled WGS sequence"/>
</dbReference>
<organism evidence="3 4">
    <name type="scientific">Salinimicrobium profundisediminis</name>
    <dbReference type="NCBI Taxonomy" id="2994553"/>
    <lineage>
        <taxon>Bacteria</taxon>
        <taxon>Pseudomonadati</taxon>
        <taxon>Bacteroidota</taxon>
        <taxon>Flavobacteriia</taxon>
        <taxon>Flavobacteriales</taxon>
        <taxon>Flavobacteriaceae</taxon>
        <taxon>Salinimicrobium</taxon>
    </lineage>
</organism>
<dbReference type="EMBL" id="JAPJDA010000006">
    <property type="protein sequence ID" value="MCX2837467.1"/>
    <property type="molecule type" value="Genomic_DNA"/>
</dbReference>
<feature type="region of interest" description="Disordered" evidence="1">
    <location>
        <begin position="71"/>
        <end position="92"/>
    </location>
</feature>
<accession>A0A9X3CV72</accession>
<evidence type="ECO:0000313" key="4">
    <source>
        <dbReference type="Proteomes" id="UP001148482"/>
    </source>
</evidence>